<keyword evidence="1" id="KW-0812">Transmembrane</keyword>
<protein>
    <recommendedName>
        <fullName evidence="4">MFS transporter</fullName>
    </recommendedName>
</protein>
<gene>
    <name evidence="2" type="ORF">GCM10010171_46040</name>
</gene>
<evidence type="ECO:0008006" key="4">
    <source>
        <dbReference type="Google" id="ProtNLM"/>
    </source>
</evidence>
<dbReference type="EMBL" id="BMRB01000004">
    <property type="protein sequence ID" value="GGS45702.1"/>
    <property type="molecule type" value="Genomic_DNA"/>
</dbReference>
<evidence type="ECO:0000313" key="2">
    <source>
        <dbReference type="EMBL" id="GGS45702.1"/>
    </source>
</evidence>
<reference evidence="2" key="1">
    <citation type="journal article" date="2014" name="Int. J. Syst. Evol. Microbiol.">
        <title>Complete genome sequence of Corynebacterium casei LMG S-19264T (=DSM 44701T), isolated from a smear-ripened cheese.</title>
        <authorList>
            <consortium name="US DOE Joint Genome Institute (JGI-PGF)"/>
            <person name="Walter F."/>
            <person name="Albersmeier A."/>
            <person name="Kalinowski J."/>
            <person name="Ruckert C."/>
        </authorList>
    </citation>
    <scope>NUCLEOTIDE SEQUENCE</scope>
    <source>
        <strain evidence="2">JCM 3276</strain>
    </source>
</reference>
<dbReference type="AlphaFoldDB" id="A0A918LGV6"/>
<feature type="transmembrane region" description="Helical" evidence="1">
    <location>
        <begin position="46"/>
        <end position="64"/>
    </location>
</feature>
<accession>A0A918LGV6</accession>
<keyword evidence="3" id="KW-1185">Reference proteome</keyword>
<dbReference type="RefSeq" id="WP_308425918.1">
    <property type="nucleotide sequence ID" value="NZ_BMRB01000004.1"/>
</dbReference>
<reference evidence="2" key="2">
    <citation type="submission" date="2020-09" db="EMBL/GenBank/DDBJ databases">
        <authorList>
            <person name="Sun Q."/>
            <person name="Ohkuma M."/>
        </authorList>
    </citation>
    <scope>NUCLEOTIDE SEQUENCE</scope>
    <source>
        <strain evidence="2">JCM 3276</strain>
    </source>
</reference>
<sequence>MSAVVGGVRVGGRLPVGVYLLSFSLFAMGSAEFLMAGVLPAVASDLGVSLSSAGWLITAFALGGRRRGAAVRCA</sequence>
<keyword evidence="1" id="KW-0472">Membrane</keyword>
<keyword evidence="1" id="KW-1133">Transmembrane helix</keyword>
<name>A0A918LGV6_9PSEU</name>
<proteinExistence type="predicted"/>
<dbReference type="InterPro" id="IPR036259">
    <property type="entry name" value="MFS_trans_sf"/>
</dbReference>
<dbReference type="SUPFAM" id="SSF103473">
    <property type="entry name" value="MFS general substrate transporter"/>
    <property type="match status" value="1"/>
</dbReference>
<organism evidence="2 3">
    <name type="scientific">Actinokineospora fastidiosa</name>
    <dbReference type="NCBI Taxonomy" id="1816"/>
    <lineage>
        <taxon>Bacteria</taxon>
        <taxon>Bacillati</taxon>
        <taxon>Actinomycetota</taxon>
        <taxon>Actinomycetes</taxon>
        <taxon>Pseudonocardiales</taxon>
        <taxon>Pseudonocardiaceae</taxon>
        <taxon>Actinokineospora</taxon>
    </lineage>
</organism>
<evidence type="ECO:0000256" key="1">
    <source>
        <dbReference type="SAM" id="Phobius"/>
    </source>
</evidence>
<comment type="caution">
    <text evidence="2">The sequence shown here is derived from an EMBL/GenBank/DDBJ whole genome shotgun (WGS) entry which is preliminary data.</text>
</comment>
<evidence type="ECO:0000313" key="3">
    <source>
        <dbReference type="Proteomes" id="UP000660680"/>
    </source>
</evidence>
<dbReference type="Proteomes" id="UP000660680">
    <property type="component" value="Unassembled WGS sequence"/>
</dbReference>